<name>A0ABN2XRD9_9MICC</name>
<feature type="region of interest" description="Disordered" evidence="1">
    <location>
        <begin position="26"/>
        <end position="45"/>
    </location>
</feature>
<feature type="compositionally biased region" description="Low complexity" evidence="1">
    <location>
        <begin position="26"/>
        <end position="35"/>
    </location>
</feature>
<accession>A0ABN2XRD9</accession>
<protein>
    <submittedName>
        <fullName evidence="2">Uncharacterized protein</fullName>
    </submittedName>
</protein>
<reference evidence="2 3" key="1">
    <citation type="journal article" date="2019" name="Int. J. Syst. Evol. Microbiol.">
        <title>The Global Catalogue of Microorganisms (GCM) 10K type strain sequencing project: providing services to taxonomists for standard genome sequencing and annotation.</title>
        <authorList>
            <consortium name="The Broad Institute Genomics Platform"/>
            <consortium name="The Broad Institute Genome Sequencing Center for Infectious Disease"/>
            <person name="Wu L."/>
            <person name="Ma J."/>
        </authorList>
    </citation>
    <scope>NUCLEOTIDE SEQUENCE [LARGE SCALE GENOMIC DNA]</scope>
    <source>
        <strain evidence="2 3">JCM 15914</strain>
    </source>
</reference>
<gene>
    <name evidence="2" type="ORF">GCM10009824_12280</name>
</gene>
<evidence type="ECO:0000313" key="3">
    <source>
        <dbReference type="Proteomes" id="UP001500166"/>
    </source>
</evidence>
<evidence type="ECO:0000313" key="2">
    <source>
        <dbReference type="EMBL" id="GAA2114770.1"/>
    </source>
</evidence>
<sequence>MAKFSHNPWCNKRSPVTAMVMQLSSGHSGPAAAAGNVGEDSAEVGSVDPAAGSFVSWVVSEHPTRAPAVNETAAARVNIRVGRVSRKLMEQMVSHPEDDLHHIENALGLNRVDLSH</sequence>
<comment type="caution">
    <text evidence="2">The sequence shown here is derived from an EMBL/GenBank/DDBJ whole genome shotgun (WGS) entry which is preliminary data.</text>
</comment>
<dbReference type="Proteomes" id="UP001500166">
    <property type="component" value="Unassembled WGS sequence"/>
</dbReference>
<dbReference type="EMBL" id="BAAAQA010000014">
    <property type="protein sequence ID" value="GAA2114770.1"/>
    <property type="molecule type" value="Genomic_DNA"/>
</dbReference>
<keyword evidence="3" id="KW-1185">Reference proteome</keyword>
<evidence type="ECO:0000256" key="1">
    <source>
        <dbReference type="SAM" id="MobiDB-lite"/>
    </source>
</evidence>
<organism evidence="2 3">
    <name type="scientific">Kocuria atrinae</name>
    <dbReference type="NCBI Taxonomy" id="592377"/>
    <lineage>
        <taxon>Bacteria</taxon>
        <taxon>Bacillati</taxon>
        <taxon>Actinomycetota</taxon>
        <taxon>Actinomycetes</taxon>
        <taxon>Micrococcales</taxon>
        <taxon>Micrococcaceae</taxon>
        <taxon>Kocuria</taxon>
    </lineage>
</organism>
<proteinExistence type="predicted"/>